<dbReference type="CDD" id="cd01065">
    <property type="entry name" value="NAD_bind_Shikimate_DH"/>
    <property type="match status" value="1"/>
</dbReference>
<evidence type="ECO:0000313" key="5">
    <source>
        <dbReference type="EMBL" id="MFC3763207.1"/>
    </source>
</evidence>
<dbReference type="PANTHER" id="PTHR21089:SF1">
    <property type="entry name" value="BIFUNCTIONAL 3-DEHYDROQUINATE DEHYDRATASE_SHIKIMATE DEHYDROGENASE, CHLOROPLASTIC"/>
    <property type="match status" value="1"/>
</dbReference>
<feature type="domain" description="Shikimate dehydrogenase substrate binding N-terminal" evidence="3">
    <location>
        <begin position="19"/>
        <end position="100"/>
    </location>
</feature>
<gene>
    <name evidence="5" type="ORF">ACFOUW_20360</name>
</gene>
<accession>A0ABV7YE36</accession>
<dbReference type="InterPro" id="IPR022893">
    <property type="entry name" value="Shikimate_DH_fam"/>
</dbReference>
<dbReference type="EC" id="1.1.1.25" evidence="5"/>
<proteinExistence type="predicted"/>
<dbReference type="RefSeq" id="WP_239553986.1">
    <property type="nucleotide sequence ID" value="NZ_JAFBCM010000001.1"/>
</dbReference>
<dbReference type="NCBIfam" id="NF001311">
    <property type="entry name" value="PRK00258.1-3"/>
    <property type="match status" value="1"/>
</dbReference>
<comment type="caution">
    <text evidence="5">The sequence shown here is derived from an EMBL/GenBank/DDBJ whole genome shotgun (WGS) entry which is preliminary data.</text>
</comment>
<evidence type="ECO:0000256" key="2">
    <source>
        <dbReference type="ARBA" id="ARBA00023141"/>
    </source>
</evidence>
<dbReference type="Gene3D" id="3.40.50.720">
    <property type="entry name" value="NAD(P)-binding Rossmann-like Domain"/>
    <property type="match status" value="1"/>
</dbReference>
<dbReference type="InterPro" id="IPR041121">
    <property type="entry name" value="SDH_C"/>
</dbReference>
<sequence>MVPRQQRAMLSSTQHHCAVLGKPIAHSLSPVLHRTAYAELGLDWTYSVHEVDEAGLAAFVDGVDASWRGLSLTMPLKRAAIPLCDEVDEVARTVTAVNTLLLDENGRRRGTNTDVPGMVAALRERGVDAVESALLLGVGATACSAVAALASLGARTVMAVARNAATAGELRAVAERCGVEVALVSFDDLGSLDAADVAVSTVPDAASAVVADTVVKRVGTIFEVLYDPWPTVLAAAGEQAGRTVVGGFDLLVHQAALQVELMTERTPAPLAAMRSSGVAALRARWGK</sequence>
<keyword evidence="6" id="KW-1185">Reference proteome</keyword>
<feature type="domain" description="SDH C-terminal" evidence="4">
    <location>
        <begin position="247"/>
        <end position="274"/>
    </location>
</feature>
<dbReference type="InterPro" id="IPR046346">
    <property type="entry name" value="Aminoacid_DH-like_N_sf"/>
</dbReference>
<keyword evidence="5" id="KW-0560">Oxidoreductase</keyword>
<dbReference type="Proteomes" id="UP001595699">
    <property type="component" value="Unassembled WGS sequence"/>
</dbReference>
<evidence type="ECO:0000313" key="6">
    <source>
        <dbReference type="Proteomes" id="UP001595699"/>
    </source>
</evidence>
<evidence type="ECO:0000256" key="1">
    <source>
        <dbReference type="ARBA" id="ARBA00004871"/>
    </source>
</evidence>
<dbReference type="InterPro" id="IPR036291">
    <property type="entry name" value="NAD(P)-bd_dom_sf"/>
</dbReference>
<protein>
    <submittedName>
        <fullName evidence="5">Shikimate dehydrogenase</fullName>
        <ecNumber evidence="5">1.1.1.25</ecNumber>
    </submittedName>
</protein>
<keyword evidence="2" id="KW-0028">Amino-acid biosynthesis</keyword>
<dbReference type="InterPro" id="IPR013708">
    <property type="entry name" value="Shikimate_DH-bd_N"/>
</dbReference>
<dbReference type="PANTHER" id="PTHR21089">
    <property type="entry name" value="SHIKIMATE DEHYDROGENASE"/>
    <property type="match status" value="1"/>
</dbReference>
<dbReference type="Gene3D" id="3.40.50.10860">
    <property type="entry name" value="Leucine Dehydrogenase, chain A, domain 1"/>
    <property type="match status" value="1"/>
</dbReference>
<keyword evidence="2" id="KW-0057">Aromatic amino acid biosynthesis</keyword>
<organism evidence="5 6">
    <name type="scientific">Tenggerimyces flavus</name>
    <dbReference type="NCBI Taxonomy" id="1708749"/>
    <lineage>
        <taxon>Bacteria</taxon>
        <taxon>Bacillati</taxon>
        <taxon>Actinomycetota</taxon>
        <taxon>Actinomycetes</taxon>
        <taxon>Propionibacteriales</taxon>
        <taxon>Nocardioidaceae</taxon>
        <taxon>Tenggerimyces</taxon>
    </lineage>
</organism>
<reference evidence="6" key="1">
    <citation type="journal article" date="2019" name="Int. J. Syst. Evol. Microbiol.">
        <title>The Global Catalogue of Microorganisms (GCM) 10K type strain sequencing project: providing services to taxonomists for standard genome sequencing and annotation.</title>
        <authorList>
            <consortium name="The Broad Institute Genomics Platform"/>
            <consortium name="The Broad Institute Genome Sequencing Center for Infectious Disease"/>
            <person name="Wu L."/>
            <person name="Ma J."/>
        </authorList>
    </citation>
    <scope>NUCLEOTIDE SEQUENCE [LARGE SCALE GENOMIC DNA]</scope>
    <source>
        <strain evidence="6">CGMCC 4.7241</strain>
    </source>
</reference>
<evidence type="ECO:0000259" key="4">
    <source>
        <dbReference type="Pfam" id="PF18317"/>
    </source>
</evidence>
<dbReference type="Pfam" id="PF18317">
    <property type="entry name" value="SDH_C"/>
    <property type="match status" value="1"/>
</dbReference>
<dbReference type="SUPFAM" id="SSF53223">
    <property type="entry name" value="Aminoacid dehydrogenase-like, N-terminal domain"/>
    <property type="match status" value="1"/>
</dbReference>
<dbReference type="EMBL" id="JBHRZH010000017">
    <property type="protein sequence ID" value="MFC3763207.1"/>
    <property type="molecule type" value="Genomic_DNA"/>
</dbReference>
<comment type="pathway">
    <text evidence="1">Metabolic intermediate biosynthesis; chorismate biosynthesis; chorismate from D-erythrose 4-phosphate and phosphoenolpyruvate: step 4/7.</text>
</comment>
<evidence type="ECO:0000259" key="3">
    <source>
        <dbReference type="Pfam" id="PF08501"/>
    </source>
</evidence>
<dbReference type="Pfam" id="PF08501">
    <property type="entry name" value="Shikimate_dh_N"/>
    <property type="match status" value="1"/>
</dbReference>
<dbReference type="GO" id="GO:0004764">
    <property type="term" value="F:shikimate 3-dehydrogenase (NADP+) activity"/>
    <property type="evidence" value="ECO:0007669"/>
    <property type="project" value="UniProtKB-EC"/>
</dbReference>
<name>A0ABV7YE36_9ACTN</name>
<dbReference type="SUPFAM" id="SSF51735">
    <property type="entry name" value="NAD(P)-binding Rossmann-fold domains"/>
    <property type="match status" value="1"/>
</dbReference>